<dbReference type="GO" id="GO:0051301">
    <property type="term" value="P:cell division"/>
    <property type="evidence" value="ECO:0007669"/>
    <property type="project" value="UniProtKB-KW"/>
</dbReference>
<dbReference type="FunFam" id="2.40.50.140:FF:000062">
    <property type="entry name" value="DNA ligase"/>
    <property type="match status" value="1"/>
</dbReference>
<keyword evidence="4" id="KW-0436">Ligase</keyword>
<dbReference type="Gene3D" id="1.10.3260.10">
    <property type="entry name" value="DNA ligase, ATP-dependent, N-terminal domain"/>
    <property type="match status" value="2"/>
</dbReference>
<evidence type="ECO:0000313" key="19">
    <source>
        <dbReference type="Proteomes" id="UP000824596"/>
    </source>
</evidence>
<evidence type="ECO:0000256" key="5">
    <source>
        <dbReference type="ARBA" id="ARBA00022618"/>
    </source>
</evidence>
<dbReference type="Pfam" id="PF04679">
    <property type="entry name" value="DNA_ligase_A_C"/>
    <property type="match status" value="1"/>
</dbReference>
<dbReference type="PANTHER" id="PTHR45674">
    <property type="entry name" value="DNA LIGASE 1/3 FAMILY MEMBER"/>
    <property type="match status" value="1"/>
</dbReference>
<organism evidence="18 19">
    <name type="scientific">Hirsutella rhossiliensis</name>
    <dbReference type="NCBI Taxonomy" id="111463"/>
    <lineage>
        <taxon>Eukaryota</taxon>
        <taxon>Fungi</taxon>
        <taxon>Dikarya</taxon>
        <taxon>Ascomycota</taxon>
        <taxon>Pezizomycotina</taxon>
        <taxon>Sordariomycetes</taxon>
        <taxon>Hypocreomycetidae</taxon>
        <taxon>Hypocreales</taxon>
        <taxon>Ophiocordycipitaceae</taxon>
        <taxon>Hirsutella</taxon>
    </lineage>
</organism>
<evidence type="ECO:0000313" key="18">
    <source>
        <dbReference type="EMBL" id="KAH0963596.1"/>
    </source>
</evidence>
<feature type="region of interest" description="Disordered" evidence="16">
    <location>
        <begin position="1"/>
        <end position="38"/>
    </location>
</feature>
<evidence type="ECO:0000256" key="10">
    <source>
        <dbReference type="ARBA" id="ARBA00023002"/>
    </source>
</evidence>
<feature type="compositionally biased region" description="Basic and acidic residues" evidence="16">
    <location>
        <begin position="592"/>
        <end position="606"/>
    </location>
</feature>
<dbReference type="EMBL" id="JAIZPD010000005">
    <property type="protein sequence ID" value="KAH0963596.1"/>
    <property type="molecule type" value="Genomic_DNA"/>
</dbReference>
<dbReference type="Pfam" id="PF04675">
    <property type="entry name" value="DNA_ligase_A_N"/>
    <property type="match status" value="1"/>
</dbReference>
<dbReference type="OrthoDB" id="206088at2759"/>
<gene>
    <name evidence="18" type="ORF">HRG_06106</name>
</gene>
<evidence type="ECO:0000256" key="12">
    <source>
        <dbReference type="ARBA" id="ARBA00023172"/>
    </source>
</evidence>
<dbReference type="SUPFAM" id="SSF52518">
    <property type="entry name" value="Thiamin diphosphate-binding fold (THDP-binding)"/>
    <property type="match status" value="1"/>
</dbReference>
<dbReference type="EC" id="1.2.4.1" evidence="3"/>
<evidence type="ECO:0000256" key="7">
    <source>
        <dbReference type="ARBA" id="ARBA00022741"/>
    </source>
</evidence>
<dbReference type="PROSITE" id="PS00697">
    <property type="entry name" value="DNA_LIGASE_A1"/>
    <property type="match status" value="1"/>
</dbReference>
<dbReference type="InterPro" id="IPR050191">
    <property type="entry name" value="ATP-dep_DNA_ligase"/>
</dbReference>
<feature type="compositionally biased region" description="Basic and acidic residues" evidence="16">
    <location>
        <begin position="512"/>
        <end position="533"/>
    </location>
</feature>
<keyword evidence="14" id="KW-0131">Cell cycle</keyword>
<reference evidence="18" key="1">
    <citation type="submission" date="2021-09" db="EMBL/GenBank/DDBJ databases">
        <title>A high-quality genome of the endoparasitic fungus Hirsutella rhossiliensis with a comparison of Hirsutella genomes reveals transposable elements contributing to genome size variation.</title>
        <authorList>
            <person name="Lin R."/>
            <person name="Jiao Y."/>
            <person name="Sun X."/>
            <person name="Ling J."/>
            <person name="Xie B."/>
            <person name="Cheng X."/>
        </authorList>
    </citation>
    <scope>NUCLEOTIDE SEQUENCE</scope>
    <source>
        <strain evidence="18">HR02</strain>
    </source>
</reference>
<dbReference type="GO" id="GO:0005634">
    <property type="term" value="C:nucleus"/>
    <property type="evidence" value="ECO:0007669"/>
    <property type="project" value="TreeGrafter"/>
</dbReference>
<feature type="compositionally biased region" description="Basic and acidic residues" evidence="16">
    <location>
        <begin position="1"/>
        <end position="12"/>
    </location>
</feature>
<dbReference type="RefSeq" id="XP_044721109.1">
    <property type="nucleotide sequence ID" value="XM_044864577.1"/>
</dbReference>
<comment type="similarity">
    <text evidence="2">Belongs to the ATP-dependent DNA ligase family.</text>
</comment>
<dbReference type="CDD" id="cd07900">
    <property type="entry name" value="Adenylation_DNA_ligase_I_Euk"/>
    <property type="match status" value="1"/>
</dbReference>
<keyword evidence="5" id="KW-0132">Cell division</keyword>
<dbReference type="CDD" id="cd02000">
    <property type="entry name" value="TPP_E1_PDC_ADC_BCADC"/>
    <property type="match status" value="1"/>
</dbReference>
<keyword evidence="11" id="KW-0786">Thiamine pyrophosphate</keyword>
<dbReference type="PANTHER" id="PTHR45674:SF4">
    <property type="entry name" value="DNA LIGASE 1"/>
    <property type="match status" value="1"/>
</dbReference>
<dbReference type="GO" id="GO:0003910">
    <property type="term" value="F:DNA ligase (ATP) activity"/>
    <property type="evidence" value="ECO:0007669"/>
    <property type="project" value="InterPro"/>
</dbReference>
<dbReference type="InterPro" id="IPR036599">
    <property type="entry name" value="DNA_ligase_N_sf"/>
</dbReference>
<protein>
    <recommendedName>
        <fullName evidence="15">Pyruvate dehydrogenase E1 component subunit alpha, mitochondrial</fullName>
        <ecNumber evidence="3">1.2.4.1</ecNumber>
    </recommendedName>
</protein>
<dbReference type="SUPFAM" id="SSF117018">
    <property type="entry name" value="ATP-dependent DNA ligase DNA-binding domain"/>
    <property type="match status" value="1"/>
</dbReference>
<dbReference type="Pfam" id="PF01068">
    <property type="entry name" value="DNA_ligase_A_M"/>
    <property type="match status" value="3"/>
</dbReference>
<dbReference type="Pfam" id="PF00676">
    <property type="entry name" value="E1_dh"/>
    <property type="match status" value="1"/>
</dbReference>
<dbReference type="GO" id="GO:0005739">
    <property type="term" value="C:mitochondrion"/>
    <property type="evidence" value="ECO:0007669"/>
    <property type="project" value="TreeGrafter"/>
</dbReference>
<keyword evidence="9" id="KW-0067">ATP-binding</keyword>
<evidence type="ECO:0000256" key="16">
    <source>
        <dbReference type="SAM" id="MobiDB-lite"/>
    </source>
</evidence>
<feature type="domain" description="ATP-dependent DNA ligase family profile" evidence="17">
    <location>
        <begin position="1001"/>
        <end position="1096"/>
    </location>
</feature>
<evidence type="ECO:0000256" key="6">
    <source>
        <dbReference type="ARBA" id="ARBA00022705"/>
    </source>
</evidence>
<dbReference type="PROSITE" id="PS50160">
    <property type="entry name" value="DNA_LIGASE_A3"/>
    <property type="match status" value="1"/>
</dbReference>
<dbReference type="Gene3D" id="3.40.50.970">
    <property type="match status" value="1"/>
</dbReference>
<evidence type="ECO:0000256" key="14">
    <source>
        <dbReference type="ARBA" id="ARBA00023306"/>
    </source>
</evidence>
<dbReference type="SUPFAM" id="SSF50249">
    <property type="entry name" value="Nucleic acid-binding proteins"/>
    <property type="match status" value="1"/>
</dbReference>
<evidence type="ECO:0000256" key="1">
    <source>
        <dbReference type="ARBA" id="ARBA00001964"/>
    </source>
</evidence>
<comment type="cofactor">
    <cofactor evidence="1">
        <name>thiamine diphosphate</name>
        <dbReference type="ChEBI" id="CHEBI:58937"/>
    </cofactor>
</comment>
<evidence type="ECO:0000256" key="15">
    <source>
        <dbReference type="ARBA" id="ARBA00072290"/>
    </source>
</evidence>
<feature type="compositionally biased region" description="Basic and acidic residues" evidence="16">
    <location>
        <begin position="631"/>
        <end position="648"/>
    </location>
</feature>
<dbReference type="InterPro" id="IPR012308">
    <property type="entry name" value="DNA_ligase_ATP-dep_N"/>
</dbReference>
<name>A0A9P8N0C1_9HYPO</name>
<dbReference type="GO" id="GO:0003677">
    <property type="term" value="F:DNA binding"/>
    <property type="evidence" value="ECO:0007669"/>
    <property type="project" value="InterPro"/>
</dbReference>
<dbReference type="Gene3D" id="3.30.470.30">
    <property type="entry name" value="DNA ligase/mRNA capping enzyme"/>
    <property type="match status" value="1"/>
</dbReference>
<keyword evidence="10" id="KW-0560">Oxidoreductase</keyword>
<dbReference type="Gene3D" id="3.30.1490.70">
    <property type="match status" value="1"/>
</dbReference>
<keyword evidence="7" id="KW-0547">Nucleotide-binding</keyword>
<dbReference type="AlphaFoldDB" id="A0A9P8N0C1"/>
<feature type="compositionally biased region" description="Acidic residues" evidence="16">
    <location>
        <begin position="612"/>
        <end position="624"/>
    </location>
</feature>
<dbReference type="PROSITE" id="PS00333">
    <property type="entry name" value="DNA_LIGASE_A2"/>
    <property type="match status" value="1"/>
</dbReference>
<dbReference type="InterPro" id="IPR012310">
    <property type="entry name" value="DNA_ligase_ATP-dep_cent"/>
</dbReference>
<dbReference type="InterPro" id="IPR016059">
    <property type="entry name" value="DNA_ligase_ATP-dep_CS"/>
</dbReference>
<dbReference type="InterPro" id="IPR012340">
    <property type="entry name" value="NA-bd_OB-fold"/>
</dbReference>
<dbReference type="GO" id="GO:1903461">
    <property type="term" value="P:Okazaki fragment processing involved in mitotic DNA replication"/>
    <property type="evidence" value="ECO:0007669"/>
    <property type="project" value="TreeGrafter"/>
</dbReference>
<proteinExistence type="inferred from homology"/>
<dbReference type="GO" id="GO:0004739">
    <property type="term" value="F:pyruvate dehydrogenase (acetyl-transferring) activity"/>
    <property type="evidence" value="ECO:0007669"/>
    <property type="project" value="UniProtKB-EC"/>
</dbReference>
<dbReference type="GO" id="GO:0006281">
    <property type="term" value="P:DNA repair"/>
    <property type="evidence" value="ECO:0007669"/>
    <property type="project" value="UniProtKB-KW"/>
</dbReference>
<dbReference type="InterPro" id="IPR029061">
    <property type="entry name" value="THDP-binding"/>
</dbReference>
<evidence type="ECO:0000256" key="11">
    <source>
        <dbReference type="ARBA" id="ARBA00023052"/>
    </source>
</evidence>
<evidence type="ECO:0000256" key="13">
    <source>
        <dbReference type="ARBA" id="ARBA00023204"/>
    </source>
</evidence>
<dbReference type="SUPFAM" id="SSF56091">
    <property type="entry name" value="DNA ligase/mRNA capping enzyme, catalytic domain"/>
    <property type="match status" value="1"/>
</dbReference>
<accession>A0A9P8N0C1</accession>
<dbReference type="InterPro" id="IPR001017">
    <property type="entry name" value="DH_E1"/>
</dbReference>
<evidence type="ECO:0000256" key="4">
    <source>
        <dbReference type="ARBA" id="ARBA00022598"/>
    </source>
</evidence>
<dbReference type="GeneID" id="68355235"/>
<evidence type="ECO:0000256" key="8">
    <source>
        <dbReference type="ARBA" id="ARBA00022763"/>
    </source>
</evidence>
<dbReference type="CDD" id="cd07969">
    <property type="entry name" value="OBF_DNA_ligase_I"/>
    <property type="match status" value="1"/>
</dbReference>
<dbReference type="GO" id="GO:0006310">
    <property type="term" value="P:DNA recombination"/>
    <property type="evidence" value="ECO:0007669"/>
    <property type="project" value="UniProtKB-KW"/>
</dbReference>
<feature type="region of interest" description="Disordered" evidence="16">
    <location>
        <begin position="1197"/>
        <end position="1234"/>
    </location>
</feature>
<sequence>MGEGGTWRHEGFKGSSKLEASQALRRGADKEGQIIAPSNTELNAQHREISEPVSIEKSNQSLERCRYVPARVPLTARSVTTDAASSSLSHSVPKAEDEPFQVNLSDESFETYELDPPPYSIATTKQDLRKMYYDMVCIRQMEMAADRLYKEKKIRIEHAITKQDDLITAYRCHGFALMRGGTVRSIIGELLGRREGIAYGKGGSMHMFSKGFYGGNGIVGAQVPVGAGLAFAHKYNDSKTATIILYGDGASNQGQVFEAFNMAKLWNLPALFGCENNKYGMGTSAARSSALTDYYKRGQYIPVSRLTAWTFWLSRRLSSTARRTASGKALWSWVRHLPLRRSLHVRPGTTYRTREEIQRMRSTNDPIAGLKQKILDWEVTSEDELKKIDKEARNHVNEEVAAAEAMAVPEPKPSILFEDIYVRGTEPQFIRGRTPDENFYFSQAKARHVQVASQFRATLGYVKPRQATLGKFFGAKGAAPQQQTKLTFATKTRQNEAANGHGEAGVSTKGNSDSEKDGKKRARLADQDTTKNEVDEEDDGPVVKRARRSRNRVKPEEEEDGVGEEGVNMEEQPPAVKRESSASPKPRRGRRAKPENVVDDGLKEESTAESASEAEEDAEADEEKAEVSAAKAREKAQTRLKTKSEHPFPDWNPGAPVPYAALCQTFSLIEMTTKRLVIMEHCALFLRQVMRLTPDDLLPTVLLMVNKLAPDYAGIELGIGESLIMKAIGETTGRSLPVIKADQKDIGDLGLVAVKSRSTQPTMFKPKPLTVRGVHQGLMGIATVTGSAQAIVCHEADQKDKVPTTTELENGESILKTVYSELPSYDAIIPAVLEHGIKNLRDSCKLRPGVPLKPMLAKPTKAITEVLDRFEGQQFTCEYKYDGERAQIHYVAKDAPQELSRATASASREAASGVASIFSRNSEDLSKKYPDILAKLHSWVKQDTMSFVLDCETVAWDVDEKKVLPFQQLMTRKRKDVKVEDVKVKVRFGSGESCSEKRLRPWREFGFATFMNGQELDEIQDFLDESVKASCEGLMVKMLDGTESGYEPSKRSRNWLKVKKDYLSGIGDSLDLVVLGRTTAGKRTSVYGAFLLACYNPATETYETVCNIGTGFSEQVLEELHAQLSAITIDRAKPFYSHSGGGQHQPDVWLEPRYVWEVKTADLTLSPRYKAGCKEGVDPAGGKGISLRFPRFVKVRDDKKPDEATSSRQVADMYRKQESVTKSKGPAVDDDFEY</sequence>
<dbReference type="InterPro" id="IPR012309">
    <property type="entry name" value="DNA_ligase_ATP-dep_C"/>
</dbReference>
<keyword evidence="6" id="KW-0235">DNA replication</keyword>
<dbReference type="FunFam" id="3.40.50.970:FF:000013">
    <property type="entry name" value="Pyruvate dehydrogenase E1 component subunit alpha"/>
    <property type="match status" value="1"/>
</dbReference>
<dbReference type="GO" id="GO:0005524">
    <property type="term" value="F:ATP binding"/>
    <property type="evidence" value="ECO:0007669"/>
    <property type="project" value="UniProtKB-KW"/>
</dbReference>
<keyword evidence="8" id="KW-0227">DNA damage</keyword>
<keyword evidence="13" id="KW-0234">DNA repair</keyword>
<keyword evidence="12" id="KW-0233">DNA recombination</keyword>
<dbReference type="Gene3D" id="2.40.50.140">
    <property type="entry name" value="Nucleic acid-binding proteins"/>
    <property type="match status" value="1"/>
</dbReference>
<evidence type="ECO:0000256" key="3">
    <source>
        <dbReference type="ARBA" id="ARBA00012281"/>
    </source>
</evidence>
<evidence type="ECO:0000256" key="9">
    <source>
        <dbReference type="ARBA" id="ARBA00022840"/>
    </source>
</evidence>
<comment type="caution">
    <text evidence="18">The sequence shown here is derived from an EMBL/GenBank/DDBJ whole genome shotgun (WGS) entry which is preliminary data.</text>
</comment>
<dbReference type="Proteomes" id="UP000824596">
    <property type="component" value="Unassembled WGS sequence"/>
</dbReference>
<keyword evidence="19" id="KW-1185">Reference proteome</keyword>
<evidence type="ECO:0000256" key="2">
    <source>
        <dbReference type="ARBA" id="ARBA00007572"/>
    </source>
</evidence>
<feature type="region of interest" description="Disordered" evidence="16">
    <location>
        <begin position="493"/>
        <end position="649"/>
    </location>
</feature>
<evidence type="ECO:0000259" key="17">
    <source>
        <dbReference type="PROSITE" id="PS50160"/>
    </source>
</evidence>